<feature type="region of interest" description="Disordered" evidence="1">
    <location>
        <begin position="419"/>
        <end position="450"/>
    </location>
</feature>
<feature type="region of interest" description="Disordered" evidence="1">
    <location>
        <begin position="242"/>
        <end position="271"/>
    </location>
</feature>
<reference evidence="4 5" key="1">
    <citation type="submission" date="2016-10" db="EMBL/GenBank/DDBJ databases">
        <authorList>
            <person name="de Groot N.N."/>
        </authorList>
    </citation>
    <scope>NUCLEOTIDE SEQUENCE [LARGE SCALE GENOMIC DNA]</scope>
    <source>
        <strain evidence="4">MBHS1</strain>
    </source>
</reference>
<keyword evidence="3" id="KW-0732">Signal</keyword>
<dbReference type="EMBL" id="FMSV02000376">
    <property type="protein sequence ID" value="SEH05711.1"/>
    <property type="molecule type" value="Genomic_DNA"/>
</dbReference>
<organism evidence="4 5">
    <name type="scientific">Candidatus Venteria ishoeyi</name>
    <dbReference type="NCBI Taxonomy" id="1899563"/>
    <lineage>
        <taxon>Bacteria</taxon>
        <taxon>Pseudomonadati</taxon>
        <taxon>Pseudomonadota</taxon>
        <taxon>Gammaproteobacteria</taxon>
        <taxon>Thiotrichales</taxon>
        <taxon>Thiotrichaceae</taxon>
        <taxon>Venteria</taxon>
    </lineage>
</organism>
<feature type="compositionally biased region" description="Polar residues" evidence="1">
    <location>
        <begin position="262"/>
        <end position="271"/>
    </location>
</feature>
<keyword evidence="2" id="KW-0472">Membrane</keyword>
<name>A0A1H6F8H7_9GAMM</name>
<feature type="chain" id="PRO_5014964740" description="LysM domain-containing protein" evidence="3">
    <location>
        <begin position="24"/>
        <end position="486"/>
    </location>
</feature>
<sequence>MRMFSFRLIFCVLLLSVFSAVHAENKTVYGPVKKGEILWRIAGKLRPNKSISHQQMILALLKANPQAFERPCNLNSMKTGSLLRIPSLTRIQRLSRKQAVTEFARQEQAWSKRQQKPIICPQITPADTPKPVTSISDKAAPKANTITSPDSPAVSSSVLPSMFQLAPAISHLPRDVPAIQRANAPTSDINTRPGGAKAAPKANTITSPDSPAVSSSVLPTMFQLAPAISHLPRDVPAIQRASTPTSDINIRPGGAKAAPKANTITSPDSPAVSSSVLPTMFQLAPAISHLPRDVPAIQRASTPTSDINARPGGTLDPVINKPIPEIPGSAAIKPIAPVAPAPVVPAPEKPLTMTYEDLYRWLLIVIALLGLLTLLVRHLSRKTAVPATSNPAPAVPPAPEIIEVMETELETKAWATKQAKITPEKKNNKTKQANANRQKQKAVKLQKPDNNETQLTIPKTLWIAEDFAELSPENSLDEKGFDDIFK</sequence>
<dbReference type="InterPro" id="IPR020012">
    <property type="entry name" value="LysM_FimV"/>
</dbReference>
<dbReference type="Proteomes" id="UP000236724">
    <property type="component" value="Unassembled WGS sequence"/>
</dbReference>
<evidence type="ECO:0000256" key="2">
    <source>
        <dbReference type="SAM" id="Phobius"/>
    </source>
</evidence>
<evidence type="ECO:0000256" key="3">
    <source>
        <dbReference type="SAM" id="SignalP"/>
    </source>
</evidence>
<evidence type="ECO:0000313" key="4">
    <source>
        <dbReference type="EMBL" id="SEH05711.1"/>
    </source>
</evidence>
<evidence type="ECO:0000256" key="1">
    <source>
        <dbReference type="SAM" id="MobiDB-lite"/>
    </source>
</evidence>
<accession>A0A1H6F8H7</accession>
<protein>
    <recommendedName>
        <fullName evidence="6">LysM domain-containing protein</fullName>
    </recommendedName>
</protein>
<feature type="transmembrane region" description="Helical" evidence="2">
    <location>
        <begin position="358"/>
        <end position="376"/>
    </location>
</feature>
<keyword evidence="2" id="KW-1133">Transmembrane helix</keyword>
<dbReference type="OrthoDB" id="5625947at2"/>
<gene>
    <name evidence="4" type="ORF">MBHS_01566</name>
</gene>
<feature type="region of interest" description="Disordered" evidence="1">
    <location>
        <begin position="184"/>
        <end position="214"/>
    </location>
</feature>
<keyword evidence="5" id="KW-1185">Reference proteome</keyword>
<dbReference type="AlphaFoldDB" id="A0A1H6F8H7"/>
<evidence type="ECO:0008006" key="6">
    <source>
        <dbReference type="Google" id="ProtNLM"/>
    </source>
</evidence>
<feature type="compositionally biased region" description="Polar residues" evidence="1">
    <location>
        <begin position="203"/>
        <end position="214"/>
    </location>
</feature>
<dbReference type="NCBIfam" id="TIGR03505">
    <property type="entry name" value="FimV_core"/>
    <property type="match status" value="1"/>
</dbReference>
<proteinExistence type="predicted"/>
<evidence type="ECO:0000313" key="5">
    <source>
        <dbReference type="Proteomes" id="UP000236724"/>
    </source>
</evidence>
<feature type="signal peptide" evidence="3">
    <location>
        <begin position="1"/>
        <end position="23"/>
    </location>
</feature>
<keyword evidence="2" id="KW-0812">Transmembrane</keyword>